<dbReference type="Gene3D" id="2.100.10.30">
    <property type="entry name" value="Jacalin-like lectin domain"/>
    <property type="match status" value="1"/>
</dbReference>
<comment type="caution">
    <text evidence="1">The sequence shown here is derived from an EMBL/GenBank/DDBJ whole genome shotgun (WGS) entry which is preliminary data.</text>
</comment>
<evidence type="ECO:0000313" key="1">
    <source>
        <dbReference type="EMBL" id="KGQ06509.1"/>
    </source>
</evidence>
<sequence length="144" mass="16194">MTERIVGPFGRDTQHPHSLFPNARSTAQHFTVWSGQGSGDAQGFIVIKGIEIVWFNGERKSIYNHPQPGDTKSSFEFQDGERGVWSVRAGWRIVRFEINTDRGRSWAFGGTSGELYSNVANGRLIGFELSAGWEVDWAKITFLE</sequence>
<dbReference type="HOGENOM" id="CLU_124520_0_0_1"/>
<dbReference type="Proteomes" id="UP000030106">
    <property type="component" value="Unassembled WGS sequence"/>
</dbReference>
<gene>
    <name evidence="1" type="ORF">BBAD15_g8174</name>
</gene>
<reference evidence="1 2" key="1">
    <citation type="submission" date="2012-10" db="EMBL/GenBank/DDBJ databases">
        <title>Genome sequencing and analysis of entomopathogenic fungi Beauveria bassiana D1-5.</title>
        <authorList>
            <person name="Li Q."/>
            <person name="Wang L."/>
            <person name="Zhang Z."/>
            <person name="Wang Q."/>
            <person name="Ren J."/>
            <person name="Wang M."/>
            <person name="Xu W."/>
            <person name="Wang J."/>
            <person name="Lu Y."/>
            <person name="Du Q."/>
            <person name="Sun Z."/>
        </authorList>
    </citation>
    <scope>NUCLEOTIDE SEQUENCE [LARGE SCALE GENOMIC DNA]</scope>
    <source>
        <strain evidence="1 2">D1-5</strain>
    </source>
</reference>
<dbReference type="SUPFAM" id="SSF51101">
    <property type="entry name" value="Mannose-binding lectins"/>
    <property type="match status" value="1"/>
</dbReference>
<evidence type="ECO:0008006" key="3">
    <source>
        <dbReference type="Google" id="ProtNLM"/>
    </source>
</evidence>
<organism evidence="1 2">
    <name type="scientific">Beauveria bassiana D1-5</name>
    <dbReference type="NCBI Taxonomy" id="1245745"/>
    <lineage>
        <taxon>Eukaryota</taxon>
        <taxon>Fungi</taxon>
        <taxon>Dikarya</taxon>
        <taxon>Ascomycota</taxon>
        <taxon>Pezizomycotina</taxon>
        <taxon>Sordariomycetes</taxon>
        <taxon>Hypocreomycetidae</taxon>
        <taxon>Hypocreales</taxon>
        <taxon>Cordycipitaceae</taxon>
        <taxon>Beauveria</taxon>
    </lineage>
</organism>
<dbReference type="InterPro" id="IPR036404">
    <property type="entry name" value="Jacalin-like_lectin_dom_sf"/>
</dbReference>
<accession>A0A0A2W0K0</accession>
<dbReference type="EMBL" id="ANFO01000807">
    <property type="protein sequence ID" value="KGQ06509.1"/>
    <property type="molecule type" value="Genomic_DNA"/>
</dbReference>
<protein>
    <recommendedName>
        <fullName evidence="3">Mannose-binding lectin</fullName>
    </recommendedName>
</protein>
<evidence type="ECO:0000313" key="2">
    <source>
        <dbReference type="Proteomes" id="UP000030106"/>
    </source>
</evidence>
<dbReference type="AlphaFoldDB" id="A0A0A2W0K0"/>
<name>A0A0A2W0K0_BEABA</name>
<proteinExistence type="predicted"/>
<dbReference type="OrthoDB" id="4487417at2759"/>